<dbReference type="Proteomes" id="UP000257323">
    <property type="component" value="Unassembled WGS sequence"/>
</dbReference>
<comment type="caution">
    <text evidence="7">The sequence shown here is derived from an EMBL/GenBank/DDBJ whole genome shotgun (WGS) entry which is preliminary data.</text>
</comment>
<dbReference type="InterPro" id="IPR027417">
    <property type="entry name" value="P-loop_NTPase"/>
</dbReference>
<dbReference type="AlphaFoldDB" id="A0A3E2BJ44"/>
<keyword evidence="3 6" id="KW-0067">ATP-binding</keyword>
<dbReference type="InterPro" id="IPR000808">
    <property type="entry name" value="Mrp-like_CS"/>
</dbReference>
<dbReference type="InterPro" id="IPR033756">
    <property type="entry name" value="YlxH/NBP35"/>
</dbReference>
<keyword evidence="2 6" id="KW-0547">Nucleotide-binding</keyword>
<dbReference type="PANTHER" id="PTHR42961:SF2">
    <property type="entry name" value="IRON-SULFUR PROTEIN NUBPL"/>
    <property type="match status" value="1"/>
</dbReference>
<dbReference type="FunFam" id="3.40.50.300:FF:001119">
    <property type="entry name" value="Iron-sulfur cluster carrier protein"/>
    <property type="match status" value="1"/>
</dbReference>
<dbReference type="GO" id="GO:0046872">
    <property type="term" value="F:metal ion binding"/>
    <property type="evidence" value="ECO:0007669"/>
    <property type="project" value="UniProtKB-KW"/>
</dbReference>
<protein>
    <recommendedName>
        <fullName evidence="6">Iron-sulfur cluster carrier protein</fullName>
    </recommendedName>
</protein>
<dbReference type="GO" id="GO:0005524">
    <property type="term" value="F:ATP binding"/>
    <property type="evidence" value="ECO:0007669"/>
    <property type="project" value="UniProtKB-UniRule"/>
</dbReference>
<evidence type="ECO:0000256" key="4">
    <source>
        <dbReference type="ARBA" id="ARBA00023004"/>
    </source>
</evidence>
<dbReference type="PROSITE" id="PS01215">
    <property type="entry name" value="MRP"/>
    <property type="match status" value="1"/>
</dbReference>
<feature type="binding site" evidence="6">
    <location>
        <begin position="22"/>
        <end position="29"/>
    </location>
    <ligand>
        <name>ATP</name>
        <dbReference type="ChEBI" id="CHEBI:30616"/>
    </ligand>
</feature>
<dbReference type="GO" id="GO:0016226">
    <property type="term" value="P:iron-sulfur cluster assembly"/>
    <property type="evidence" value="ECO:0007669"/>
    <property type="project" value="InterPro"/>
</dbReference>
<dbReference type="GO" id="GO:0051539">
    <property type="term" value="F:4 iron, 4 sulfur cluster binding"/>
    <property type="evidence" value="ECO:0007669"/>
    <property type="project" value="TreeGrafter"/>
</dbReference>
<keyword evidence="4 6" id="KW-0408">Iron</keyword>
<name>A0A3E2BJ44_9BACT</name>
<reference evidence="7 8" key="1">
    <citation type="submission" date="2018-08" db="EMBL/GenBank/DDBJ databases">
        <title>Genome analysis of the thermophilic bacterium of the candidate phylum Aminicenantes from deep subsurface aquifer revealed its physiology and ecological role.</title>
        <authorList>
            <person name="Kadnikov V.V."/>
            <person name="Mardanov A.V."/>
            <person name="Beletsky A.V."/>
            <person name="Karnachuk O.V."/>
            <person name="Ravin N.V."/>
        </authorList>
    </citation>
    <scope>NUCLEOTIDE SEQUENCE [LARGE SCALE GENOMIC DNA]</scope>
    <source>
        <strain evidence="7">BY38</strain>
    </source>
</reference>
<gene>
    <name evidence="7" type="ORF">OP8BY_2385</name>
</gene>
<organism evidence="7 8">
    <name type="scientific">Candidatus Saccharicenans subterraneus</name>
    <dbReference type="NCBI Taxonomy" id="2508984"/>
    <lineage>
        <taxon>Bacteria</taxon>
        <taxon>Candidatus Aminicenantota</taxon>
        <taxon>Candidatus Aminicenantia</taxon>
        <taxon>Candidatus Aminicenantales</taxon>
        <taxon>Candidatus Saccharicenantaceae</taxon>
        <taxon>Candidatus Saccharicenans</taxon>
    </lineage>
</organism>
<evidence type="ECO:0000256" key="6">
    <source>
        <dbReference type="HAMAP-Rule" id="MF_02040"/>
    </source>
</evidence>
<evidence type="ECO:0000313" key="7">
    <source>
        <dbReference type="EMBL" id="RFT14769.1"/>
    </source>
</evidence>
<dbReference type="EMBL" id="QUAH01000020">
    <property type="protein sequence ID" value="RFT14769.1"/>
    <property type="molecule type" value="Genomic_DNA"/>
</dbReference>
<dbReference type="SUPFAM" id="SSF52540">
    <property type="entry name" value="P-loop containing nucleoside triphosphate hydrolases"/>
    <property type="match status" value="1"/>
</dbReference>
<dbReference type="HAMAP" id="MF_02040">
    <property type="entry name" value="Mrp_NBP35"/>
    <property type="match status" value="1"/>
</dbReference>
<dbReference type="PANTHER" id="PTHR42961">
    <property type="entry name" value="IRON-SULFUR PROTEIN NUBPL"/>
    <property type="match status" value="1"/>
</dbReference>
<dbReference type="GO" id="GO:0140663">
    <property type="term" value="F:ATP-dependent FeS chaperone activity"/>
    <property type="evidence" value="ECO:0007669"/>
    <property type="project" value="InterPro"/>
</dbReference>
<comment type="similarity">
    <text evidence="6">Belongs to the Mrp/NBP35 ATP-binding proteins family.</text>
</comment>
<comment type="subunit">
    <text evidence="6">Homodimer.</text>
</comment>
<dbReference type="Pfam" id="PF10609">
    <property type="entry name" value="ParA"/>
    <property type="match status" value="1"/>
</dbReference>
<evidence type="ECO:0000256" key="5">
    <source>
        <dbReference type="ARBA" id="ARBA00023014"/>
    </source>
</evidence>
<keyword evidence="6" id="KW-0378">Hydrolase</keyword>
<comment type="function">
    <text evidence="6">Binds and transfers iron-sulfur (Fe-S) clusters to target apoproteins. Can hydrolyze ATP.</text>
</comment>
<dbReference type="Gene3D" id="3.40.50.300">
    <property type="entry name" value="P-loop containing nucleotide triphosphate hydrolases"/>
    <property type="match status" value="1"/>
</dbReference>
<accession>A0A3E2BJ44</accession>
<dbReference type="InterPro" id="IPR019591">
    <property type="entry name" value="Mrp/NBP35_ATP-bd"/>
</dbReference>
<evidence type="ECO:0000256" key="2">
    <source>
        <dbReference type="ARBA" id="ARBA00022741"/>
    </source>
</evidence>
<keyword evidence="5 6" id="KW-0411">Iron-sulfur</keyword>
<sequence length="258" mass="28509">MNQPEKKDNPNKIRHLVGVMSGKGGVGKSTVTYLTALALKEKGFKVGILDADITGASIPRIMHLPKYEMKVCGDFICPVETDQGLKVMSISFLVDNEEQPVIWRGPLLSKAIQQFWGEVLWGELDYLVIDMPPGTSDVAITVMQSFHLSGFIFVTTPQDLVSVVVARSMQMAERMKVPVIGLVENMSYFVCPHCGEKTSFFGQNETEKLARQFGTELIVRIPTSLELARMPSHGLDLSSPLVSEILDKLGQKIIEKLG</sequence>
<keyword evidence="1 6" id="KW-0479">Metal-binding</keyword>
<dbReference type="CDD" id="cd02037">
    <property type="entry name" value="Mrp_NBP35"/>
    <property type="match status" value="1"/>
</dbReference>
<proteinExistence type="inferred from homology"/>
<evidence type="ECO:0000256" key="3">
    <source>
        <dbReference type="ARBA" id="ARBA00022840"/>
    </source>
</evidence>
<dbReference type="GO" id="GO:0016887">
    <property type="term" value="F:ATP hydrolysis activity"/>
    <property type="evidence" value="ECO:0007669"/>
    <property type="project" value="UniProtKB-UniRule"/>
</dbReference>
<evidence type="ECO:0000256" key="1">
    <source>
        <dbReference type="ARBA" id="ARBA00022723"/>
    </source>
</evidence>
<dbReference type="InterPro" id="IPR044304">
    <property type="entry name" value="NUBPL-like"/>
</dbReference>
<evidence type="ECO:0000313" key="8">
    <source>
        <dbReference type="Proteomes" id="UP000257323"/>
    </source>
</evidence>